<proteinExistence type="inferred from homology"/>
<dbReference type="GO" id="GO:0008270">
    <property type="term" value="F:zinc ion binding"/>
    <property type="evidence" value="ECO:0007669"/>
    <property type="project" value="UniProtKB-KW"/>
</dbReference>
<dbReference type="GO" id="GO:0005634">
    <property type="term" value="C:nucleus"/>
    <property type="evidence" value="ECO:0007669"/>
    <property type="project" value="UniProtKB-SubCell"/>
</dbReference>
<dbReference type="CDD" id="cd19821">
    <property type="entry name" value="Bbox1_BBX-like"/>
    <property type="match status" value="1"/>
</dbReference>
<evidence type="ECO:0000256" key="2">
    <source>
        <dbReference type="ARBA" id="ARBA00010024"/>
    </source>
</evidence>
<sequence length="447" mass="48585">MVGEAEDAAVHKEEERSEGEEGAVEEEEEEEEEESIIGCDFCGGGGSAAVVYCRADAARLCLRCDRQVHAANSVSARHPRSLLCDACAAAPAAFLLPVRSPLLRRRRRRRSSSSSRLRFGKGSDEDSVFVDGLAIGCGRFRVGLICSLSKKSFVLLNAVERRAVESYSGCPSAAELAAMLGVGGDEKEVGRGVGGGAWWGEEEKDWAWAAAAAAAEAAPVFSLEDLIVPTTSSHGFQALGTPPLPKNRDSTCGKRREEILRQLQELTMSEAVISTVSEELEPVAEFQSWASEHAFQQGYAGPDIGGDITNIVVPIYEDSKWNLKEYQNPTETLSMQFPYEQYPLKSAEGTVSSLVEISDICAGTSNGAVGSDTSGQAAGGKIAQILPSRVRHDLPCPDRGSVISRYKEKRKTRRYEKLIRYESRKARADSRLRIKGRFAKMNQANNN</sequence>
<dbReference type="PROSITE" id="PS50119">
    <property type="entry name" value="ZF_BBOX"/>
    <property type="match status" value="1"/>
</dbReference>
<keyword evidence="5 8" id="KW-0863">Zinc-finger</keyword>
<evidence type="ECO:0000256" key="7">
    <source>
        <dbReference type="ARBA" id="ARBA00023242"/>
    </source>
</evidence>
<dbReference type="InterPro" id="IPR000315">
    <property type="entry name" value="Znf_B-box"/>
</dbReference>
<dbReference type="InterPro" id="IPR049808">
    <property type="entry name" value="CONSTANS-like_Bbox1"/>
</dbReference>
<keyword evidence="4" id="KW-0677">Repeat</keyword>
<dbReference type="InterPro" id="IPR010402">
    <property type="entry name" value="CCT_domain"/>
</dbReference>
<evidence type="ECO:0000313" key="13">
    <source>
        <dbReference type="EMBL" id="OAY77500.1"/>
    </source>
</evidence>
<evidence type="ECO:0000256" key="5">
    <source>
        <dbReference type="ARBA" id="ARBA00022771"/>
    </source>
</evidence>
<evidence type="ECO:0000259" key="11">
    <source>
        <dbReference type="PROSITE" id="PS50119"/>
    </source>
</evidence>
<comment type="subcellular location">
    <subcellularLocation>
        <location evidence="1 9">Nucleus</location>
    </subcellularLocation>
</comment>
<dbReference type="SMART" id="SM00336">
    <property type="entry name" value="BBOX"/>
    <property type="match status" value="1"/>
</dbReference>
<dbReference type="PANTHER" id="PTHR31717:SF10">
    <property type="entry name" value="CCT MOTIF FAMILY PROTEIN, EXPRESSED"/>
    <property type="match status" value="1"/>
</dbReference>
<feature type="region of interest" description="Disordered" evidence="10">
    <location>
        <begin position="1"/>
        <end position="33"/>
    </location>
</feature>
<name>A0A199VL81_ANACO</name>
<reference evidence="13 14" key="1">
    <citation type="journal article" date="2016" name="DNA Res.">
        <title>The draft genome of MD-2 pineapple using hybrid error correction of long reads.</title>
        <authorList>
            <person name="Redwan R.M."/>
            <person name="Saidin A."/>
            <person name="Kumar S.V."/>
        </authorList>
    </citation>
    <scope>NUCLEOTIDE SEQUENCE [LARGE SCALE GENOMIC DNA]</scope>
    <source>
        <strain evidence="14">cv. MD2</strain>
        <tissue evidence="13">Leaf</tissue>
    </source>
</reference>
<feature type="compositionally biased region" description="Acidic residues" evidence="10">
    <location>
        <begin position="16"/>
        <end position="33"/>
    </location>
</feature>
<evidence type="ECO:0000256" key="9">
    <source>
        <dbReference type="PROSITE-ProRule" id="PRU00357"/>
    </source>
</evidence>
<evidence type="ECO:0000256" key="1">
    <source>
        <dbReference type="ARBA" id="ARBA00004123"/>
    </source>
</evidence>
<evidence type="ECO:0000256" key="3">
    <source>
        <dbReference type="ARBA" id="ARBA00022723"/>
    </source>
</evidence>
<keyword evidence="3" id="KW-0479">Metal-binding</keyword>
<accession>A0A199VL81</accession>
<keyword evidence="6" id="KW-0862">Zinc</keyword>
<evidence type="ECO:0000256" key="10">
    <source>
        <dbReference type="SAM" id="MobiDB-lite"/>
    </source>
</evidence>
<comment type="caution">
    <text evidence="13">The sequence shown here is derived from an EMBL/GenBank/DDBJ whole genome shotgun (WGS) entry which is preliminary data.</text>
</comment>
<dbReference type="EMBL" id="LSRQ01001521">
    <property type="protein sequence ID" value="OAY77500.1"/>
    <property type="molecule type" value="Genomic_DNA"/>
</dbReference>
<comment type="similarity">
    <text evidence="2">Belongs to the CONSTANS family.</text>
</comment>
<protein>
    <submittedName>
        <fullName evidence="13">Zinc finger protein CONSTANS-LIKE 13</fullName>
    </submittedName>
</protein>
<organism evidence="13 14">
    <name type="scientific">Ananas comosus</name>
    <name type="common">Pineapple</name>
    <name type="synonym">Ananas ananas</name>
    <dbReference type="NCBI Taxonomy" id="4615"/>
    <lineage>
        <taxon>Eukaryota</taxon>
        <taxon>Viridiplantae</taxon>
        <taxon>Streptophyta</taxon>
        <taxon>Embryophyta</taxon>
        <taxon>Tracheophyta</taxon>
        <taxon>Spermatophyta</taxon>
        <taxon>Magnoliopsida</taxon>
        <taxon>Liliopsida</taxon>
        <taxon>Poales</taxon>
        <taxon>Bromeliaceae</taxon>
        <taxon>Bromelioideae</taxon>
        <taxon>Ananas</taxon>
    </lineage>
</organism>
<dbReference type="Pfam" id="PF06203">
    <property type="entry name" value="CCT"/>
    <property type="match status" value="1"/>
</dbReference>
<dbReference type="Proteomes" id="UP000092600">
    <property type="component" value="Unassembled WGS sequence"/>
</dbReference>
<dbReference type="Gene3D" id="4.10.830.40">
    <property type="match status" value="1"/>
</dbReference>
<feature type="domain" description="CCT" evidence="12">
    <location>
        <begin position="399"/>
        <end position="441"/>
    </location>
</feature>
<evidence type="ECO:0000256" key="4">
    <source>
        <dbReference type="ARBA" id="ARBA00022737"/>
    </source>
</evidence>
<dbReference type="PROSITE" id="PS51017">
    <property type="entry name" value="CCT"/>
    <property type="match status" value="1"/>
</dbReference>
<dbReference type="GO" id="GO:0006355">
    <property type="term" value="P:regulation of DNA-templated transcription"/>
    <property type="evidence" value="ECO:0007669"/>
    <property type="project" value="UniProtKB-ARBA"/>
</dbReference>
<keyword evidence="7 9" id="KW-0539">Nucleus</keyword>
<gene>
    <name evidence="13" type="ORF">ACMD2_09039</name>
</gene>
<evidence type="ECO:0000259" key="12">
    <source>
        <dbReference type="PROSITE" id="PS51017"/>
    </source>
</evidence>
<dbReference type="AlphaFoldDB" id="A0A199VL81"/>
<dbReference type="PANTHER" id="PTHR31717">
    <property type="entry name" value="ZINC FINGER PROTEIN CONSTANS-LIKE 10"/>
    <property type="match status" value="1"/>
</dbReference>
<evidence type="ECO:0000256" key="8">
    <source>
        <dbReference type="PROSITE-ProRule" id="PRU00024"/>
    </source>
</evidence>
<feature type="domain" description="B box-type" evidence="11">
    <location>
        <begin position="34"/>
        <end position="83"/>
    </location>
</feature>
<evidence type="ECO:0000313" key="14">
    <source>
        <dbReference type="Proteomes" id="UP000092600"/>
    </source>
</evidence>
<evidence type="ECO:0000256" key="6">
    <source>
        <dbReference type="ARBA" id="ARBA00022833"/>
    </source>
</evidence>